<evidence type="ECO:0000313" key="2">
    <source>
        <dbReference type="Proteomes" id="UP000252519"/>
    </source>
</evidence>
<dbReference type="EMBL" id="JOJR01000080">
    <property type="protein sequence ID" value="RCN46404.1"/>
    <property type="molecule type" value="Genomic_DNA"/>
</dbReference>
<sequence>MKYLILVVLPGLVDPRGHGYDFDFPRVIPANFREGNRYHVEVDNAGSRLIYKGIAIIHKGQNVYYAEHSDHHDCTMFAAAYSDIQRCRYEYLILQGNDRYYQRQPMLEWINGELNCDKIIGVKDHMLVLIKHDVMNPNSEKFVGTYSKSKDAVYYIAHSNKRKVLRNVKKDLKSGKLSAQMLEVVCEQGFRSAGLQERANKAYSN</sequence>
<name>A0A368GQ11_ANCCA</name>
<dbReference type="Proteomes" id="UP000252519">
    <property type="component" value="Unassembled WGS sequence"/>
</dbReference>
<reference evidence="1 2" key="1">
    <citation type="submission" date="2014-10" db="EMBL/GenBank/DDBJ databases">
        <title>Draft genome of the hookworm Ancylostoma caninum.</title>
        <authorList>
            <person name="Mitreva M."/>
        </authorList>
    </citation>
    <scope>NUCLEOTIDE SEQUENCE [LARGE SCALE GENOMIC DNA]</scope>
    <source>
        <strain evidence="1 2">Baltimore</strain>
    </source>
</reference>
<comment type="caution">
    <text evidence="1">The sequence shown here is derived from an EMBL/GenBank/DDBJ whole genome shotgun (WGS) entry which is preliminary data.</text>
</comment>
<dbReference type="AlphaFoldDB" id="A0A368GQ11"/>
<organism evidence="1 2">
    <name type="scientific">Ancylostoma caninum</name>
    <name type="common">Dog hookworm</name>
    <dbReference type="NCBI Taxonomy" id="29170"/>
    <lineage>
        <taxon>Eukaryota</taxon>
        <taxon>Metazoa</taxon>
        <taxon>Ecdysozoa</taxon>
        <taxon>Nematoda</taxon>
        <taxon>Chromadorea</taxon>
        <taxon>Rhabditida</taxon>
        <taxon>Rhabditina</taxon>
        <taxon>Rhabditomorpha</taxon>
        <taxon>Strongyloidea</taxon>
        <taxon>Ancylostomatidae</taxon>
        <taxon>Ancylostomatinae</taxon>
        <taxon>Ancylostoma</taxon>
    </lineage>
</organism>
<dbReference type="OrthoDB" id="5872405at2759"/>
<gene>
    <name evidence="1" type="ORF">ANCCAN_07582</name>
</gene>
<evidence type="ECO:0000313" key="1">
    <source>
        <dbReference type="EMBL" id="RCN46404.1"/>
    </source>
</evidence>
<proteinExistence type="predicted"/>
<keyword evidence="2" id="KW-1185">Reference proteome</keyword>
<protein>
    <submittedName>
        <fullName evidence="1">Uncharacterized protein</fullName>
    </submittedName>
</protein>
<accession>A0A368GQ11</accession>